<gene>
    <name evidence="14" type="ORF">M9Y10_039267</name>
</gene>
<evidence type="ECO:0000256" key="10">
    <source>
        <dbReference type="ARBA" id="ARBA00023136"/>
    </source>
</evidence>
<accession>A0ABR2KAP8</accession>
<keyword evidence="6" id="KW-0631">Potassium channel</keyword>
<evidence type="ECO:0000256" key="6">
    <source>
        <dbReference type="ARBA" id="ARBA00022826"/>
    </source>
</evidence>
<dbReference type="Proteomes" id="UP001470230">
    <property type="component" value="Unassembled WGS sequence"/>
</dbReference>
<sequence length="227" mass="26277">MTENLSSVLRNRKLAIFENYLISPFTLITWQLINYFPFDLVYKLFHSLSLLIYIFNGFMIGHDITLGIDEAIYMYPESSIYAILFGVAFGASRHIAIYIFGRALGQNVPSAGPIIFESSLGALAYYYLTDLGHISYSFWYDKELMRLVVIISMSVFGLINFFVPGDYFTKLYDIVEKCVFFFIPYYGSKWYPRRSLGHSTNPNGSQESQNPEKLKQLEEQSVRKKQM</sequence>
<keyword evidence="3" id="KW-0813">Transport</keyword>
<evidence type="ECO:0000313" key="15">
    <source>
        <dbReference type="Proteomes" id="UP001470230"/>
    </source>
</evidence>
<keyword evidence="4" id="KW-0633">Potassium transport</keyword>
<evidence type="ECO:0000256" key="4">
    <source>
        <dbReference type="ARBA" id="ARBA00022538"/>
    </source>
</evidence>
<keyword evidence="7" id="KW-0630">Potassium</keyword>
<comment type="similarity">
    <text evidence="2">Belongs to the TMEM38 family.</text>
</comment>
<feature type="region of interest" description="Disordered" evidence="12">
    <location>
        <begin position="198"/>
        <end position="227"/>
    </location>
</feature>
<keyword evidence="8 13" id="KW-1133">Transmembrane helix</keyword>
<comment type="subcellular location">
    <subcellularLocation>
        <location evidence="1">Endomembrane system</location>
        <topology evidence="1">Multi-pass membrane protein</topology>
    </subcellularLocation>
</comment>
<feature type="transmembrane region" description="Helical" evidence="13">
    <location>
        <begin position="144"/>
        <end position="163"/>
    </location>
</feature>
<name>A0ABR2KAP8_9EUKA</name>
<dbReference type="EMBL" id="JAPFFF010000006">
    <property type="protein sequence ID" value="KAK8888203.1"/>
    <property type="molecule type" value="Genomic_DNA"/>
</dbReference>
<evidence type="ECO:0000256" key="13">
    <source>
        <dbReference type="SAM" id="Phobius"/>
    </source>
</evidence>
<feature type="transmembrane region" description="Helical" evidence="13">
    <location>
        <begin position="50"/>
        <end position="68"/>
    </location>
</feature>
<evidence type="ECO:0000256" key="8">
    <source>
        <dbReference type="ARBA" id="ARBA00022989"/>
    </source>
</evidence>
<reference evidence="14 15" key="1">
    <citation type="submission" date="2024-04" db="EMBL/GenBank/DDBJ databases">
        <title>Tritrichomonas musculus Genome.</title>
        <authorList>
            <person name="Alves-Ferreira E."/>
            <person name="Grigg M."/>
            <person name="Lorenzi H."/>
            <person name="Galac M."/>
        </authorList>
    </citation>
    <scope>NUCLEOTIDE SEQUENCE [LARGE SCALE GENOMIC DNA]</scope>
    <source>
        <strain evidence="14 15">EAF2021</strain>
    </source>
</reference>
<evidence type="ECO:0000256" key="1">
    <source>
        <dbReference type="ARBA" id="ARBA00004127"/>
    </source>
</evidence>
<keyword evidence="9" id="KW-0406">Ion transport</keyword>
<feature type="compositionally biased region" description="Polar residues" evidence="12">
    <location>
        <begin position="198"/>
        <end position="209"/>
    </location>
</feature>
<evidence type="ECO:0000256" key="7">
    <source>
        <dbReference type="ARBA" id="ARBA00022958"/>
    </source>
</evidence>
<evidence type="ECO:0000256" key="12">
    <source>
        <dbReference type="SAM" id="MobiDB-lite"/>
    </source>
</evidence>
<protein>
    <submittedName>
        <fullName evidence="14">Trimeric intracellular cation channel type B</fullName>
    </submittedName>
</protein>
<keyword evidence="5 13" id="KW-0812">Transmembrane</keyword>
<feature type="transmembrane region" description="Helical" evidence="13">
    <location>
        <begin position="20"/>
        <end position="38"/>
    </location>
</feature>
<evidence type="ECO:0000256" key="9">
    <source>
        <dbReference type="ARBA" id="ARBA00023065"/>
    </source>
</evidence>
<feature type="compositionally biased region" description="Basic and acidic residues" evidence="12">
    <location>
        <begin position="210"/>
        <end position="227"/>
    </location>
</feature>
<comment type="caution">
    <text evidence="14">The sequence shown here is derived from an EMBL/GenBank/DDBJ whole genome shotgun (WGS) entry which is preliminary data.</text>
</comment>
<keyword evidence="15" id="KW-1185">Reference proteome</keyword>
<evidence type="ECO:0000256" key="5">
    <source>
        <dbReference type="ARBA" id="ARBA00022692"/>
    </source>
</evidence>
<feature type="transmembrane region" description="Helical" evidence="13">
    <location>
        <begin position="80"/>
        <end position="101"/>
    </location>
</feature>
<evidence type="ECO:0000313" key="14">
    <source>
        <dbReference type="EMBL" id="KAK8888203.1"/>
    </source>
</evidence>
<evidence type="ECO:0000256" key="3">
    <source>
        <dbReference type="ARBA" id="ARBA00022448"/>
    </source>
</evidence>
<evidence type="ECO:0000256" key="2">
    <source>
        <dbReference type="ARBA" id="ARBA00005766"/>
    </source>
</evidence>
<feature type="transmembrane region" description="Helical" evidence="13">
    <location>
        <begin position="108"/>
        <end position="128"/>
    </location>
</feature>
<dbReference type="InterPro" id="IPR007866">
    <property type="entry name" value="TRIC_channel"/>
</dbReference>
<keyword evidence="11" id="KW-0407">Ion channel</keyword>
<evidence type="ECO:0000256" key="11">
    <source>
        <dbReference type="ARBA" id="ARBA00023303"/>
    </source>
</evidence>
<dbReference type="Pfam" id="PF05197">
    <property type="entry name" value="TRIC"/>
    <property type="match status" value="1"/>
</dbReference>
<keyword evidence="10 13" id="KW-0472">Membrane</keyword>
<organism evidence="14 15">
    <name type="scientific">Tritrichomonas musculus</name>
    <dbReference type="NCBI Taxonomy" id="1915356"/>
    <lineage>
        <taxon>Eukaryota</taxon>
        <taxon>Metamonada</taxon>
        <taxon>Parabasalia</taxon>
        <taxon>Tritrichomonadida</taxon>
        <taxon>Tritrichomonadidae</taxon>
        <taxon>Tritrichomonas</taxon>
    </lineage>
</organism>
<proteinExistence type="inferred from homology"/>